<reference evidence="5 6" key="1">
    <citation type="journal article" date="2019" name="Int. J. Syst. Evol. Microbiol.">
        <title>The Global Catalogue of Microorganisms (GCM) 10K type strain sequencing project: providing services to taxonomists for standard genome sequencing and annotation.</title>
        <authorList>
            <consortium name="The Broad Institute Genomics Platform"/>
            <consortium name="The Broad Institute Genome Sequencing Center for Infectious Disease"/>
            <person name="Wu L."/>
            <person name="Ma J."/>
        </authorList>
    </citation>
    <scope>NUCLEOTIDE SEQUENCE [LARGE SCALE GENOMIC DNA]</scope>
    <source>
        <strain evidence="5 6">JCM 16002</strain>
    </source>
</reference>
<evidence type="ECO:0000259" key="4">
    <source>
        <dbReference type="PROSITE" id="PS01124"/>
    </source>
</evidence>
<dbReference type="Gene3D" id="1.10.10.60">
    <property type="entry name" value="Homeodomain-like"/>
    <property type="match status" value="1"/>
</dbReference>
<keyword evidence="3" id="KW-0804">Transcription</keyword>
<dbReference type="PANTHER" id="PTHR46796">
    <property type="entry name" value="HTH-TYPE TRANSCRIPTIONAL ACTIVATOR RHAS-RELATED"/>
    <property type="match status" value="1"/>
</dbReference>
<dbReference type="InterPro" id="IPR018060">
    <property type="entry name" value="HTH_AraC"/>
</dbReference>
<organism evidence="5 6">
    <name type="scientific">Dietzia cercidiphylli</name>
    <dbReference type="NCBI Taxonomy" id="498199"/>
    <lineage>
        <taxon>Bacteria</taxon>
        <taxon>Bacillati</taxon>
        <taxon>Actinomycetota</taxon>
        <taxon>Actinomycetes</taxon>
        <taxon>Mycobacteriales</taxon>
        <taxon>Dietziaceae</taxon>
        <taxon>Dietzia</taxon>
    </lineage>
</organism>
<evidence type="ECO:0000313" key="6">
    <source>
        <dbReference type="Proteomes" id="UP001500383"/>
    </source>
</evidence>
<protein>
    <submittedName>
        <fullName evidence="5">Helix-turn-helix domain-containing protein</fullName>
    </submittedName>
</protein>
<accession>A0ABN2JAF4</accession>
<keyword evidence="2" id="KW-0238">DNA-binding</keyword>
<dbReference type="PROSITE" id="PS01124">
    <property type="entry name" value="HTH_ARAC_FAMILY_2"/>
    <property type="match status" value="1"/>
</dbReference>
<evidence type="ECO:0000256" key="1">
    <source>
        <dbReference type="ARBA" id="ARBA00023015"/>
    </source>
</evidence>
<dbReference type="Proteomes" id="UP001500383">
    <property type="component" value="Unassembled WGS sequence"/>
</dbReference>
<dbReference type="SMART" id="SM00342">
    <property type="entry name" value="HTH_ARAC"/>
    <property type="match status" value="1"/>
</dbReference>
<dbReference type="EMBL" id="BAAAQG010000024">
    <property type="protein sequence ID" value="GAA1721199.1"/>
    <property type="molecule type" value="Genomic_DNA"/>
</dbReference>
<feature type="domain" description="HTH araC/xylS-type" evidence="4">
    <location>
        <begin position="170"/>
        <end position="271"/>
    </location>
</feature>
<dbReference type="InterPro" id="IPR050204">
    <property type="entry name" value="AraC_XylS_family_regulators"/>
</dbReference>
<keyword evidence="6" id="KW-1185">Reference proteome</keyword>
<sequence length="289" mass="31451">MREATPPPGVRRLISYAVEGIGPRPQRPPHRGLPSSTLTLVVATDAPLLCSYSFADWARREGVRHDVCLGGFHTRPVYLQRPDREEGVQVAVHPLAARRLFGMPASALSELTHEGEDVLGSRVRALHSRVASAPARDRADLVAAGLASAADRYELVPGPRREVVGAWRLLEASGGRMRVSRVASEVGVTPRHLSTLCRAELGIGTKALADLLRFESTHSALREAVRRASGPRPDGLRLADLAHDHGYADHAHLNAAYRRYAGTSPTNWIEEEFRHIQAWPPDPGGDSPA</sequence>
<comment type="caution">
    <text evidence="5">The sequence shown here is derived from an EMBL/GenBank/DDBJ whole genome shotgun (WGS) entry which is preliminary data.</text>
</comment>
<evidence type="ECO:0000256" key="3">
    <source>
        <dbReference type="ARBA" id="ARBA00023163"/>
    </source>
</evidence>
<proteinExistence type="predicted"/>
<dbReference type="Pfam" id="PF12833">
    <property type="entry name" value="HTH_18"/>
    <property type="match status" value="1"/>
</dbReference>
<gene>
    <name evidence="5" type="ORF">GCM10009831_34210</name>
</gene>
<evidence type="ECO:0000256" key="2">
    <source>
        <dbReference type="ARBA" id="ARBA00023125"/>
    </source>
</evidence>
<dbReference type="PANTHER" id="PTHR46796:SF15">
    <property type="entry name" value="BLL1074 PROTEIN"/>
    <property type="match status" value="1"/>
</dbReference>
<keyword evidence="1" id="KW-0805">Transcription regulation</keyword>
<name>A0ABN2JAF4_9ACTN</name>
<evidence type="ECO:0000313" key="5">
    <source>
        <dbReference type="EMBL" id="GAA1721199.1"/>
    </source>
</evidence>